<evidence type="ECO:0000313" key="2">
    <source>
        <dbReference type="Proteomes" id="UP000204225"/>
    </source>
</evidence>
<dbReference type="EMBL" id="KC662249">
    <property type="protein sequence ID" value="AGM15464.1"/>
    <property type="molecule type" value="Genomic_DNA"/>
</dbReference>
<gene>
    <name evidence="1" type="ORF">PGCG_00153</name>
</gene>
<evidence type="ECO:0000313" key="1">
    <source>
        <dbReference type="EMBL" id="AGM15464.1"/>
    </source>
</evidence>
<name>A0AC59EX89_9VIRU</name>
<accession>A0AC59EX89</accession>
<reference evidence="1 2" key="1">
    <citation type="journal article" date="2013" name="Proc. Natl. Acad. Sci. U.S.A.">
        <title>Genome of Phaeocystis globosa virus PgV-16T highlights the common ancestry of the largest known DNA viruses infecting eukaryotes.</title>
        <authorList>
            <person name="Santini S."/>
            <person name="Jeudy S."/>
            <person name="Bartoli J."/>
            <person name="Poirot O."/>
            <person name="Lescot M."/>
            <person name="Abergel C."/>
            <person name="Barbe V."/>
            <person name="Wommack K.E."/>
            <person name="Noordeloos A.A."/>
            <person name="Brussaard C.P."/>
            <person name="Claverie J.M."/>
        </authorList>
    </citation>
    <scope>NUCLEOTIDE SEQUENCE [LARGE SCALE GENOMIC DNA]</scope>
    <source>
        <strain evidence="1 2">16T</strain>
    </source>
</reference>
<organism evidence="1 2">
    <name type="scientific">Phaeocystis globosa virus PgV-16T</name>
    <dbReference type="NCBI Taxonomy" id="3071227"/>
    <lineage>
        <taxon>Viruses</taxon>
        <taxon>Varidnaviria</taxon>
        <taxon>Bamfordvirae</taxon>
        <taxon>Nucleocytoviricota</taxon>
        <taxon>Megaviricetes</taxon>
        <taxon>Imitervirales</taxon>
        <taxon>Mesomimiviridae</taxon>
        <taxon>Tethysvirus</taxon>
        <taxon>Tethysvirus hollandense</taxon>
    </lineage>
</organism>
<protein>
    <submittedName>
        <fullName evidence="1">Uncharacterized protein</fullName>
    </submittedName>
</protein>
<sequence length="176" mass="20598">MDLSTNLLIVKDGSKRNRKSNAVKLPDAITENMIPKYVVYYKECYNKEKKLYREFFKIEKIPSIETNKVYTSSKSNKVTILEKLEQIKTILLAIQNPEIEPDTLSDEPDPKVQEVLLPKYISLKKTDTKYFLVYDKKSRENRVTIKMSCNNKLTISQNLDIFLKKIDDKNKPITNE</sequence>
<dbReference type="Proteomes" id="UP000204225">
    <property type="component" value="Segment"/>
</dbReference>
<proteinExistence type="predicted"/>
<keyword evidence="2" id="KW-1185">Reference proteome</keyword>